<reference evidence="3" key="2">
    <citation type="submission" date="2015-01" db="EMBL/GenBank/DDBJ databases">
        <title>Evolutionary Origins and Diversification of the Mycorrhizal Mutualists.</title>
        <authorList>
            <consortium name="DOE Joint Genome Institute"/>
            <consortium name="Mycorrhizal Genomics Consortium"/>
            <person name="Kohler A."/>
            <person name="Kuo A."/>
            <person name="Nagy L.G."/>
            <person name="Floudas D."/>
            <person name="Copeland A."/>
            <person name="Barry K.W."/>
            <person name="Cichocki N."/>
            <person name="Veneault-Fourrey C."/>
            <person name="LaButti K."/>
            <person name="Lindquist E.A."/>
            <person name="Lipzen A."/>
            <person name="Lundell T."/>
            <person name="Morin E."/>
            <person name="Murat C."/>
            <person name="Riley R."/>
            <person name="Ohm R."/>
            <person name="Sun H."/>
            <person name="Tunlid A."/>
            <person name="Henrissat B."/>
            <person name="Grigoriev I.V."/>
            <person name="Hibbett D.S."/>
            <person name="Martin F."/>
        </authorList>
    </citation>
    <scope>NUCLEOTIDE SEQUENCE [LARGE SCALE GENOMIC DNA]</scope>
    <source>
        <strain evidence="3">MAFF 305830</strain>
    </source>
</reference>
<accession>A0A0C2WI49</accession>
<feature type="transmembrane region" description="Helical" evidence="1">
    <location>
        <begin position="20"/>
        <end position="43"/>
    </location>
</feature>
<evidence type="ECO:0000313" key="2">
    <source>
        <dbReference type="EMBL" id="KIM26043.1"/>
    </source>
</evidence>
<feature type="transmembrane region" description="Helical" evidence="1">
    <location>
        <begin position="177"/>
        <end position="198"/>
    </location>
</feature>
<dbReference type="OrthoDB" id="3341843at2759"/>
<name>A0A0C2WI49_SERVB</name>
<dbReference type="EMBL" id="KN824309">
    <property type="protein sequence ID" value="KIM26043.1"/>
    <property type="molecule type" value="Genomic_DNA"/>
</dbReference>
<dbReference type="AlphaFoldDB" id="A0A0C2WI49"/>
<keyword evidence="1" id="KW-0472">Membrane</keyword>
<sequence>MDSGHDQVAQGPGSFDFAPILHVFMIGKRLALGLTVVMFYDLLLASPDLYASFVSSRWSLGRVLFFLNRLVTPVMMLIHTLSMIVVNPAPWVCAITPWTLMLGNWLVVFCLGVGLIARIHALWQRRWVLIGSIAAFAFIYGGNLIYASYITSKSNSVPSPFPPPFTGCFWTFNTSSIFWLGFVTTGAWETICVVLTTWKAWRVEEKRESPILHLIFVDGILYYISVILLKGFTIITSFYAETSPFGASNAILALTSLLCTQLFLRLRSAADKSPSWMCNTPPMLSKSRSRSSQRSTEEERYYWAFEKPLPPVPVHISRV</sequence>
<dbReference type="Proteomes" id="UP000054097">
    <property type="component" value="Unassembled WGS sequence"/>
</dbReference>
<feature type="transmembrane region" description="Helical" evidence="1">
    <location>
        <begin position="63"/>
        <end position="86"/>
    </location>
</feature>
<keyword evidence="1" id="KW-0812">Transmembrane</keyword>
<proteinExistence type="predicted"/>
<evidence type="ECO:0000256" key="1">
    <source>
        <dbReference type="SAM" id="Phobius"/>
    </source>
</evidence>
<keyword evidence="3" id="KW-1185">Reference proteome</keyword>
<feature type="transmembrane region" description="Helical" evidence="1">
    <location>
        <begin position="128"/>
        <end position="149"/>
    </location>
</feature>
<gene>
    <name evidence="2" type="ORF">M408DRAFT_330821</name>
</gene>
<dbReference type="HOGENOM" id="CLU_035509_11_3_1"/>
<reference evidence="2 3" key="1">
    <citation type="submission" date="2014-04" db="EMBL/GenBank/DDBJ databases">
        <authorList>
            <consortium name="DOE Joint Genome Institute"/>
            <person name="Kuo A."/>
            <person name="Zuccaro A."/>
            <person name="Kohler A."/>
            <person name="Nagy L.G."/>
            <person name="Floudas D."/>
            <person name="Copeland A."/>
            <person name="Barry K.W."/>
            <person name="Cichocki N."/>
            <person name="Veneault-Fourrey C."/>
            <person name="LaButti K."/>
            <person name="Lindquist E.A."/>
            <person name="Lipzen A."/>
            <person name="Lundell T."/>
            <person name="Morin E."/>
            <person name="Murat C."/>
            <person name="Sun H."/>
            <person name="Tunlid A."/>
            <person name="Henrissat B."/>
            <person name="Grigoriev I.V."/>
            <person name="Hibbett D.S."/>
            <person name="Martin F."/>
            <person name="Nordberg H.P."/>
            <person name="Cantor M.N."/>
            <person name="Hua S.X."/>
        </authorList>
    </citation>
    <scope>NUCLEOTIDE SEQUENCE [LARGE SCALE GENOMIC DNA]</scope>
    <source>
        <strain evidence="2 3">MAFF 305830</strain>
    </source>
</reference>
<evidence type="ECO:0000313" key="3">
    <source>
        <dbReference type="Proteomes" id="UP000054097"/>
    </source>
</evidence>
<feature type="transmembrane region" description="Helical" evidence="1">
    <location>
        <begin position="98"/>
        <end position="116"/>
    </location>
</feature>
<feature type="transmembrane region" description="Helical" evidence="1">
    <location>
        <begin position="245"/>
        <end position="264"/>
    </location>
</feature>
<protein>
    <submittedName>
        <fullName evidence="2">Uncharacterized protein</fullName>
    </submittedName>
</protein>
<keyword evidence="1" id="KW-1133">Transmembrane helix</keyword>
<organism evidence="2 3">
    <name type="scientific">Serendipita vermifera MAFF 305830</name>
    <dbReference type="NCBI Taxonomy" id="933852"/>
    <lineage>
        <taxon>Eukaryota</taxon>
        <taxon>Fungi</taxon>
        <taxon>Dikarya</taxon>
        <taxon>Basidiomycota</taxon>
        <taxon>Agaricomycotina</taxon>
        <taxon>Agaricomycetes</taxon>
        <taxon>Sebacinales</taxon>
        <taxon>Serendipitaceae</taxon>
        <taxon>Serendipita</taxon>
    </lineage>
</organism>